<organism evidence="5 6">
    <name type="scientific">Entomortierella parvispora</name>
    <dbReference type="NCBI Taxonomy" id="205924"/>
    <lineage>
        <taxon>Eukaryota</taxon>
        <taxon>Fungi</taxon>
        <taxon>Fungi incertae sedis</taxon>
        <taxon>Mucoromycota</taxon>
        <taxon>Mortierellomycotina</taxon>
        <taxon>Mortierellomycetes</taxon>
        <taxon>Mortierellales</taxon>
        <taxon>Mortierellaceae</taxon>
        <taxon>Entomortierella</taxon>
    </lineage>
</organism>
<evidence type="ECO:0000256" key="3">
    <source>
        <dbReference type="ARBA" id="ARBA00022525"/>
    </source>
</evidence>
<keyword evidence="6" id="KW-1185">Reference proteome</keyword>
<dbReference type="OrthoDB" id="2414517at2759"/>
<name>A0A9P3LWQ7_9FUNG</name>
<dbReference type="InterPro" id="IPR045379">
    <property type="entry name" value="Crinkler_N"/>
</dbReference>
<reference evidence="5" key="1">
    <citation type="submission" date="2021-11" db="EMBL/GenBank/DDBJ databases">
        <authorList>
            <person name="Herlambang A."/>
            <person name="Guo Y."/>
            <person name="Takashima Y."/>
            <person name="Nishizawa T."/>
        </authorList>
    </citation>
    <scope>NUCLEOTIDE SEQUENCE</scope>
    <source>
        <strain evidence="5">E1425</strain>
    </source>
</reference>
<dbReference type="Pfam" id="PF20147">
    <property type="entry name" value="Crinkler"/>
    <property type="match status" value="1"/>
</dbReference>
<gene>
    <name evidence="5" type="ORF">EMPS_05657</name>
</gene>
<evidence type="ECO:0000259" key="4">
    <source>
        <dbReference type="Pfam" id="PF20147"/>
    </source>
</evidence>
<dbReference type="GO" id="GO:0005576">
    <property type="term" value="C:extracellular region"/>
    <property type="evidence" value="ECO:0007669"/>
    <property type="project" value="UniProtKB-SubCell"/>
</dbReference>
<dbReference type="EMBL" id="BQFW01000008">
    <property type="protein sequence ID" value="GJJ73299.1"/>
    <property type="molecule type" value="Genomic_DNA"/>
</dbReference>
<dbReference type="Proteomes" id="UP000827284">
    <property type="component" value="Unassembled WGS sequence"/>
</dbReference>
<dbReference type="AlphaFoldDB" id="A0A9P3LWQ7"/>
<evidence type="ECO:0000256" key="1">
    <source>
        <dbReference type="ARBA" id="ARBA00004340"/>
    </source>
</evidence>
<evidence type="ECO:0000256" key="2">
    <source>
        <dbReference type="ARBA" id="ARBA00004613"/>
    </source>
</evidence>
<evidence type="ECO:0000313" key="6">
    <source>
        <dbReference type="Proteomes" id="UP000827284"/>
    </source>
</evidence>
<dbReference type="GO" id="GO:0043657">
    <property type="term" value="C:host cell"/>
    <property type="evidence" value="ECO:0007669"/>
    <property type="project" value="UniProtKB-SubCell"/>
</dbReference>
<feature type="domain" description="Crinkler effector protein N-terminal" evidence="4">
    <location>
        <begin position="3"/>
        <end position="107"/>
    </location>
</feature>
<keyword evidence="3" id="KW-0964">Secreted</keyword>
<sequence>MDITLFCLVDEDATSQAFSIEVNQNKTVDHLKNLIKAKKSPRFDAFPADELTLWRVSISVADDVDDELSVLLNNITGKNKRKLSPVWRLSKAFPDEPAEETIHIIVRHSARPPDDLTPEIALLRKQVSDMHDTSISIGVIVKPEKKVAFTWSTIVEDATLDELRRKLVVLYPQYAKDDYIELFFYSGLLKPETISSDEDLRRILKVAKTTFKKTITVALETPTKSFSLWTFKDVCAEYDLSQSADPKLSVIPPFEDIKAAPLDFELAMKMLTQLLEEIESKLGVLSLLGANEATKSLITSAFMVKATYLFKEDLLLSAEENLSGRRGKGPVDFSVHSRKNDTYALGVTEVKKEDFKQGVAQNIVQLESALTSKKRKRDLSDIEGEEVPQKTRSYGIVTDAEKWLFLECTLHEDESVTYRMSELEKDIKFAGADWKQEAEFVFARLVWLWSRMVEEIPARDRYARKSVSSPSSKRIATNMLVELS</sequence>
<comment type="subcellular location">
    <subcellularLocation>
        <location evidence="1">Host cell</location>
    </subcellularLocation>
    <subcellularLocation>
        <location evidence="2">Secreted</location>
    </subcellularLocation>
</comment>
<reference evidence="5" key="2">
    <citation type="journal article" date="2022" name="Microbiol. Resour. Announc.">
        <title>Whole-Genome Sequence of Entomortierella parvispora E1425, a Mucoromycotan Fungus Associated with Burkholderiaceae-Related Endosymbiotic Bacteria.</title>
        <authorList>
            <person name="Herlambang A."/>
            <person name="Guo Y."/>
            <person name="Takashima Y."/>
            <person name="Narisawa K."/>
            <person name="Ohta H."/>
            <person name="Nishizawa T."/>
        </authorList>
    </citation>
    <scope>NUCLEOTIDE SEQUENCE</scope>
    <source>
        <strain evidence="5">E1425</strain>
    </source>
</reference>
<proteinExistence type="predicted"/>
<accession>A0A9P3LWQ7</accession>
<protein>
    <recommendedName>
        <fullName evidence="4">Crinkler effector protein N-terminal domain-containing protein</fullName>
    </recommendedName>
</protein>
<evidence type="ECO:0000313" key="5">
    <source>
        <dbReference type="EMBL" id="GJJ73299.1"/>
    </source>
</evidence>
<comment type="caution">
    <text evidence="5">The sequence shown here is derived from an EMBL/GenBank/DDBJ whole genome shotgun (WGS) entry which is preliminary data.</text>
</comment>